<evidence type="ECO:0000313" key="1">
    <source>
        <dbReference type="EMBL" id="REE04780.1"/>
    </source>
</evidence>
<evidence type="ECO:0000313" key="2">
    <source>
        <dbReference type="Proteomes" id="UP000256727"/>
    </source>
</evidence>
<proteinExistence type="predicted"/>
<sequence>MASAPSPADATLVPGLGLCAPAEAAGKLADLVYGASGPP</sequence>
<comment type="caution">
    <text evidence="1">The sequence shown here is derived from an EMBL/GenBank/DDBJ whole genome shotgun (WGS) entry which is preliminary data.</text>
</comment>
<dbReference type="Proteomes" id="UP000256727">
    <property type="component" value="Unassembled WGS sequence"/>
</dbReference>
<dbReference type="AlphaFoldDB" id="A0A3D9LG13"/>
<dbReference type="EMBL" id="QREH01000001">
    <property type="protein sequence ID" value="REE04780.1"/>
    <property type="molecule type" value="Genomic_DNA"/>
</dbReference>
<keyword evidence="2" id="KW-1185">Reference proteome</keyword>
<gene>
    <name evidence="1" type="ORF">C8E99_2634</name>
</gene>
<organism evidence="1 2">
    <name type="scientific">Citricoccus muralis</name>
    <dbReference type="NCBI Taxonomy" id="169134"/>
    <lineage>
        <taxon>Bacteria</taxon>
        <taxon>Bacillati</taxon>
        <taxon>Actinomycetota</taxon>
        <taxon>Actinomycetes</taxon>
        <taxon>Micrococcales</taxon>
        <taxon>Micrococcaceae</taxon>
        <taxon>Citricoccus</taxon>
    </lineage>
</organism>
<protein>
    <submittedName>
        <fullName evidence="1">Uncharacterized protein</fullName>
    </submittedName>
</protein>
<accession>A0A3D9LG13</accession>
<name>A0A3D9LG13_9MICC</name>
<reference evidence="1 2" key="1">
    <citation type="submission" date="2018-07" db="EMBL/GenBank/DDBJ databases">
        <title>Sequencing the genomes of 1000 actinobacteria strains.</title>
        <authorList>
            <person name="Klenk H.-P."/>
        </authorList>
    </citation>
    <scope>NUCLEOTIDE SEQUENCE [LARGE SCALE GENOMIC DNA]</scope>
    <source>
        <strain evidence="1 2">DSM 14442</strain>
    </source>
</reference>